<dbReference type="AlphaFoldDB" id="A0A6M3K7N6"/>
<dbReference type="EMBL" id="MT142303">
    <property type="protein sequence ID" value="QJA77793.1"/>
    <property type="molecule type" value="Genomic_DNA"/>
</dbReference>
<reference evidence="1" key="1">
    <citation type="submission" date="2020-03" db="EMBL/GenBank/DDBJ databases">
        <title>The deep terrestrial virosphere.</title>
        <authorList>
            <person name="Holmfeldt K."/>
            <person name="Nilsson E."/>
            <person name="Simone D."/>
            <person name="Lopez-Fernandez M."/>
            <person name="Wu X."/>
            <person name="de Brujin I."/>
            <person name="Lundin D."/>
            <person name="Andersson A."/>
            <person name="Bertilsson S."/>
            <person name="Dopson M."/>
        </authorList>
    </citation>
    <scope>NUCLEOTIDE SEQUENCE</scope>
    <source>
        <strain evidence="1">MM415A01210</strain>
    </source>
</reference>
<organism evidence="1">
    <name type="scientific">viral metagenome</name>
    <dbReference type="NCBI Taxonomy" id="1070528"/>
    <lineage>
        <taxon>unclassified sequences</taxon>
        <taxon>metagenomes</taxon>
        <taxon>organismal metagenomes</taxon>
    </lineage>
</organism>
<protein>
    <submittedName>
        <fullName evidence="1">Uncharacterized protein</fullName>
    </submittedName>
</protein>
<gene>
    <name evidence="1" type="ORF">MM415A01210_0002</name>
</gene>
<evidence type="ECO:0000313" key="1">
    <source>
        <dbReference type="EMBL" id="QJA77793.1"/>
    </source>
</evidence>
<accession>A0A6M3K7N6</accession>
<sequence length="67" mass="7444">MAVKYVCIQKYFSGTKLYRPGDFAVFKNAKDGPQKDGKLICFEPVIVGEETPVKPPGPRVKVNTKDV</sequence>
<name>A0A6M3K7N6_9ZZZZ</name>
<proteinExistence type="predicted"/>